<dbReference type="Proteomes" id="UP000807115">
    <property type="component" value="Chromosome 4"/>
</dbReference>
<protein>
    <submittedName>
        <fullName evidence="1">Uncharacterized protein</fullName>
    </submittedName>
</protein>
<organism evidence="1 2">
    <name type="scientific">Sorghum bicolor</name>
    <name type="common">Sorghum</name>
    <name type="synonym">Sorghum vulgare</name>
    <dbReference type="NCBI Taxonomy" id="4558"/>
    <lineage>
        <taxon>Eukaryota</taxon>
        <taxon>Viridiplantae</taxon>
        <taxon>Streptophyta</taxon>
        <taxon>Embryophyta</taxon>
        <taxon>Tracheophyta</taxon>
        <taxon>Spermatophyta</taxon>
        <taxon>Magnoliopsida</taxon>
        <taxon>Liliopsida</taxon>
        <taxon>Poales</taxon>
        <taxon>Poaceae</taxon>
        <taxon>PACMAD clade</taxon>
        <taxon>Panicoideae</taxon>
        <taxon>Andropogonodae</taxon>
        <taxon>Andropogoneae</taxon>
        <taxon>Sorghinae</taxon>
        <taxon>Sorghum</taxon>
    </lineage>
</organism>
<name>A0A921R555_SORBI</name>
<accession>A0A921R555</accession>
<proteinExistence type="predicted"/>
<dbReference type="AlphaFoldDB" id="A0A921R555"/>
<evidence type="ECO:0000313" key="2">
    <source>
        <dbReference type="Proteomes" id="UP000807115"/>
    </source>
</evidence>
<sequence length="63" mass="7251">MTTHISDDNGKLMDYSNELDQDLAIRCNYCCMNVFLLYLRGCPPAGIYPLCHRILGDMDIKEH</sequence>
<dbReference type="EMBL" id="CM027683">
    <property type="protein sequence ID" value="KAG0533238.1"/>
    <property type="molecule type" value="Genomic_DNA"/>
</dbReference>
<reference evidence="1" key="1">
    <citation type="journal article" date="2019" name="BMC Genomics">
        <title>A new reference genome for Sorghum bicolor reveals high levels of sequence similarity between sweet and grain genotypes: implications for the genetics of sugar metabolism.</title>
        <authorList>
            <person name="Cooper E.A."/>
            <person name="Brenton Z.W."/>
            <person name="Flinn B.S."/>
            <person name="Jenkins J."/>
            <person name="Shu S."/>
            <person name="Flowers D."/>
            <person name="Luo F."/>
            <person name="Wang Y."/>
            <person name="Xia P."/>
            <person name="Barry K."/>
            <person name="Daum C."/>
            <person name="Lipzen A."/>
            <person name="Yoshinaga Y."/>
            <person name="Schmutz J."/>
            <person name="Saski C."/>
            <person name="Vermerris W."/>
            <person name="Kresovich S."/>
        </authorList>
    </citation>
    <scope>NUCLEOTIDE SEQUENCE</scope>
</reference>
<evidence type="ECO:0000313" key="1">
    <source>
        <dbReference type="EMBL" id="KAG0533238.1"/>
    </source>
</evidence>
<gene>
    <name evidence="1" type="ORF">BDA96_04G175600</name>
</gene>
<comment type="caution">
    <text evidence="1">The sequence shown here is derived from an EMBL/GenBank/DDBJ whole genome shotgun (WGS) entry which is preliminary data.</text>
</comment>
<reference evidence="1" key="2">
    <citation type="submission" date="2020-10" db="EMBL/GenBank/DDBJ databases">
        <authorList>
            <person name="Cooper E.A."/>
            <person name="Brenton Z.W."/>
            <person name="Flinn B.S."/>
            <person name="Jenkins J."/>
            <person name="Shu S."/>
            <person name="Flowers D."/>
            <person name="Luo F."/>
            <person name="Wang Y."/>
            <person name="Xia P."/>
            <person name="Barry K."/>
            <person name="Daum C."/>
            <person name="Lipzen A."/>
            <person name="Yoshinaga Y."/>
            <person name="Schmutz J."/>
            <person name="Saski C."/>
            <person name="Vermerris W."/>
            <person name="Kresovich S."/>
        </authorList>
    </citation>
    <scope>NUCLEOTIDE SEQUENCE</scope>
</reference>